<protein>
    <submittedName>
        <fullName evidence="2">SHOCT domain-containing protein</fullName>
    </submittedName>
</protein>
<comment type="caution">
    <text evidence="2">The sequence shown here is derived from an EMBL/GenBank/DDBJ whole genome shotgun (WGS) entry which is preliminary data.</text>
</comment>
<dbReference type="RefSeq" id="WP_217744009.1">
    <property type="nucleotide sequence ID" value="NZ_JAHOEI010000008.1"/>
</dbReference>
<dbReference type="Proteomes" id="UP001196765">
    <property type="component" value="Unassembled WGS sequence"/>
</dbReference>
<gene>
    <name evidence="2" type="ORF">KSW82_04375</name>
</gene>
<dbReference type="EMBL" id="JAHOEI010000008">
    <property type="protein sequence ID" value="MBV3386975.1"/>
    <property type="molecule type" value="Genomic_DNA"/>
</dbReference>
<feature type="domain" description="SHOCT" evidence="1">
    <location>
        <begin position="2"/>
        <end position="22"/>
    </location>
</feature>
<evidence type="ECO:0000259" key="1">
    <source>
        <dbReference type="Pfam" id="PF09851"/>
    </source>
</evidence>
<organism evidence="2 3">
    <name type="scientific">Segatella copri</name>
    <dbReference type="NCBI Taxonomy" id="165179"/>
    <lineage>
        <taxon>Bacteria</taxon>
        <taxon>Pseudomonadati</taxon>
        <taxon>Bacteroidota</taxon>
        <taxon>Bacteroidia</taxon>
        <taxon>Bacteroidales</taxon>
        <taxon>Prevotellaceae</taxon>
        <taxon>Segatella</taxon>
    </lineage>
</organism>
<sequence length="39" mass="4434">MQLRDSGVLTEYEFQAQKAKLLQSLLSRLEIVGAEKARI</sequence>
<dbReference type="InterPro" id="IPR018649">
    <property type="entry name" value="SHOCT"/>
</dbReference>
<proteinExistence type="predicted"/>
<accession>A0AAW4MYW9</accession>
<evidence type="ECO:0000313" key="3">
    <source>
        <dbReference type="Proteomes" id="UP001196765"/>
    </source>
</evidence>
<dbReference type="AlphaFoldDB" id="A0AAW4MYW9"/>
<reference evidence="2" key="1">
    <citation type="submission" date="2021-06" db="EMBL/GenBank/DDBJ databases">
        <title>Collection of gut derived symbiotic bacterial strains cultured from healthy donors.</title>
        <authorList>
            <person name="Lin H."/>
            <person name="Littmann E."/>
            <person name="Pamer E.G."/>
        </authorList>
    </citation>
    <scope>NUCLEOTIDE SEQUENCE</scope>
    <source>
        <strain evidence="2">MSK.21.74</strain>
    </source>
</reference>
<evidence type="ECO:0000313" key="2">
    <source>
        <dbReference type="EMBL" id="MBV3386975.1"/>
    </source>
</evidence>
<dbReference type="Pfam" id="PF09851">
    <property type="entry name" value="SHOCT"/>
    <property type="match status" value="1"/>
</dbReference>
<name>A0AAW4MYW9_9BACT</name>